<protein>
    <submittedName>
        <fullName evidence="1">Uncharacterized protein</fullName>
    </submittedName>
</protein>
<dbReference type="AlphaFoldDB" id="A0A286A7E4"/>
<keyword evidence="2" id="KW-1185">Reference proteome</keyword>
<sequence length="318" mass="37102">MIFYNTNGLPSDKPKENKFWITQGPSDFVLKENDLTLDIESQAIYLRNLLAEKVFGSQQRYYDQLPFAPLWISKAGIDSDIKISKEEFEKLIANADALTCKFLYYYDVSSLIGSLQNSVQEVRHLMGEFYRELNENSFMLMPEPFEQDTVMFASGLMVTRLFTSVNHIFIALYSQLDFITKICYEMEQMDDNYIAYKKIKSAKILFGDARRTSLNGKPDTLFADSVNIKMIQTLRNEIVHNASFEDVQKVFQVFKSSIMVEKFILLPDFENGIIKTHKNRKRFFDQEIKLNEILPELIFDFWKRLHQTLKILVEDSGG</sequence>
<gene>
    <name evidence="1" type="ORF">SAMN06297358_2696</name>
</gene>
<dbReference type="EMBL" id="OCMT01000003">
    <property type="protein sequence ID" value="SOD17805.1"/>
    <property type="molecule type" value="Genomic_DNA"/>
</dbReference>
<organism evidence="1 2">
    <name type="scientific">Pedobacter xixiisoli</name>
    <dbReference type="NCBI Taxonomy" id="1476464"/>
    <lineage>
        <taxon>Bacteria</taxon>
        <taxon>Pseudomonadati</taxon>
        <taxon>Bacteroidota</taxon>
        <taxon>Sphingobacteriia</taxon>
        <taxon>Sphingobacteriales</taxon>
        <taxon>Sphingobacteriaceae</taxon>
        <taxon>Pedobacter</taxon>
    </lineage>
</organism>
<name>A0A286A7E4_9SPHI</name>
<evidence type="ECO:0000313" key="2">
    <source>
        <dbReference type="Proteomes" id="UP000219281"/>
    </source>
</evidence>
<dbReference type="RefSeq" id="WP_097132539.1">
    <property type="nucleotide sequence ID" value="NZ_SSBV01000003.1"/>
</dbReference>
<reference evidence="2" key="1">
    <citation type="submission" date="2017-09" db="EMBL/GenBank/DDBJ databases">
        <authorList>
            <person name="Varghese N."/>
            <person name="Submissions S."/>
        </authorList>
    </citation>
    <scope>NUCLEOTIDE SEQUENCE [LARGE SCALE GENOMIC DNA]</scope>
    <source>
        <strain evidence="2">CGMCC 1.12803</strain>
    </source>
</reference>
<proteinExistence type="predicted"/>
<dbReference type="Proteomes" id="UP000219281">
    <property type="component" value="Unassembled WGS sequence"/>
</dbReference>
<evidence type="ECO:0000313" key="1">
    <source>
        <dbReference type="EMBL" id="SOD17805.1"/>
    </source>
</evidence>
<accession>A0A286A7E4</accession>